<evidence type="ECO:0000313" key="7">
    <source>
        <dbReference type="Proteomes" id="UP001635817"/>
    </source>
</evidence>
<evidence type="ECO:0000259" key="5">
    <source>
        <dbReference type="PROSITE" id="PS51669"/>
    </source>
</evidence>
<protein>
    <submittedName>
        <fullName evidence="6">Molybdopterin-dependent oxidoreductase</fullName>
    </submittedName>
</protein>
<dbReference type="Gene3D" id="3.40.228.10">
    <property type="entry name" value="Dimethylsulfoxide Reductase, domain 2"/>
    <property type="match status" value="1"/>
</dbReference>
<dbReference type="SUPFAM" id="SSF50692">
    <property type="entry name" value="ADC-like"/>
    <property type="match status" value="1"/>
</dbReference>
<dbReference type="SUPFAM" id="SSF53706">
    <property type="entry name" value="Formate dehydrogenase/DMSO reductase, domains 1-3"/>
    <property type="match status" value="1"/>
</dbReference>
<name>A0ABW9LUQ5_9MYCO</name>
<dbReference type="EMBL" id="JBKBDE010000004">
    <property type="protein sequence ID" value="MFN6551759.1"/>
    <property type="molecule type" value="Genomic_DNA"/>
</dbReference>
<proteinExistence type="inferred from homology"/>
<keyword evidence="2" id="KW-0479">Metal-binding</keyword>
<evidence type="ECO:0000256" key="3">
    <source>
        <dbReference type="ARBA" id="ARBA00023004"/>
    </source>
</evidence>
<organism evidence="6 7">
    <name type="scientific">Mycolicibacterium septicum</name>
    <dbReference type="NCBI Taxonomy" id="98668"/>
    <lineage>
        <taxon>Bacteria</taxon>
        <taxon>Bacillati</taxon>
        <taxon>Actinomycetota</taxon>
        <taxon>Actinomycetes</taxon>
        <taxon>Mycobacteriales</taxon>
        <taxon>Mycobacteriaceae</taxon>
        <taxon>Mycolicibacterium</taxon>
    </lineage>
</organism>
<dbReference type="Pfam" id="PF01568">
    <property type="entry name" value="Molydop_binding"/>
    <property type="match status" value="1"/>
</dbReference>
<dbReference type="InterPro" id="IPR050612">
    <property type="entry name" value="Prok_Mopterin_Oxidored"/>
</dbReference>
<reference evidence="6 7" key="1">
    <citation type="submission" date="2024-12" db="EMBL/GenBank/DDBJ databases">
        <title>The coexistence of Mycolicibacterium septicum and Mycolicibacterium nivoides in clinical samples.</title>
        <authorList>
            <person name="Wang C."/>
            <person name="Feng Y."/>
            <person name="Zong Z."/>
        </authorList>
    </citation>
    <scope>NUCLEOTIDE SEQUENCE [LARGE SCALE GENOMIC DNA]</scope>
    <source>
        <strain evidence="6 7">120310</strain>
    </source>
</reference>
<dbReference type="Proteomes" id="UP001635817">
    <property type="component" value="Unassembled WGS sequence"/>
</dbReference>
<keyword evidence="3" id="KW-0408">Iron</keyword>
<accession>A0ABW9LUQ5</accession>
<evidence type="ECO:0000256" key="4">
    <source>
        <dbReference type="ARBA" id="ARBA00023014"/>
    </source>
</evidence>
<dbReference type="Gene3D" id="3.40.50.740">
    <property type="match status" value="1"/>
</dbReference>
<evidence type="ECO:0000313" key="6">
    <source>
        <dbReference type="EMBL" id="MFN6551759.1"/>
    </source>
</evidence>
<dbReference type="Pfam" id="PF00384">
    <property type="entry name" value="Molybdopterin"/>
    <property type="match status" value="1"/>
</dbReference>
<comment type="similarity">
    <text evidence="1">Belongs to the prokaryotic molybdopterin-containing oxidoreductase family.</text>
</comment>
<comment type="caution">
    <text evidence="6">The sequence shown here is derived from an EMBL/GenBank/DDBJ whole genome shotgun (WGS) entry which is preliminary data.</text>
</comment>
<dbReference type="InterPro" id="IPR006657">
    <property type="entry name" value="MoPterin_dinucl-bd_dom"/>
</dbReference>
<dbReference type="Gene3D" id="2.40.40.20">
    <property type="match status" value="1"/>
</dbReference>
<dbReference type="PANTHER" id="PTHR43742:SF2">
    <property type="entry name" value="ASSIMILATORY NITRATE REDUCTASE CATALYTIC SUBUNIT"/>
    <property type="match status" value="1"/>
</dbReference>
<keyword evidence="7" id="KW-1185">Reference proteome</keyword>
<dbReference type="RefSeq" id="WP_409550344.1">
    <property type="nucleotide sequence ID" value="NZ_JBKBDE010000004.1"/>
</dbReference>
<gene>
    <name evidence="6" type="ORF">ACK4CP_15240</name>
</gene>
<evidence type="ECO:0000256" key="2">
    <source>
        <dbReference type="ARBA" id="ARBA00022723"/>
    </source>
</evidence>
<dbReference type="PROSITE" id="PS51669">
    <property type="entry name" value="4FE4S_MOW_BIS_MGD"/>
    <property type="match status" value="1"/>
</dbReference>
<dbReference type="InterPro" id="IPR006656">
    <property type="entry name" value="Mopterin_OxRdtase"/>
</dbReference>
<dbReference type="Pfam" id="PF04879">
    <property type="entry name" value="Molybdop_Fe4S4"/>
    <property type="match status" value="1"/>
</dbReference>
<evidence type="ECO:0000256" key="1">
    <source>
        <dbReference type="ARBA" id="ARBA00010312"/>
    </source>
</evidence>
<dbReference type="InterPro" id="IPR009010">
    <property type="entry name" value="Asp_de-COase-like_dom_sf"/>
</dbReference>
<dbReference type="SMART" id="SM00926">
    <property type="entry name" value="Molybdop_Fe4S4"/>
    <property type="match status" value="1"/>
</dbReference>
<dbReference type="Gene3D" id="2.20.25.90">
    <property type="entry name" value="ADC-like domains"/>
    <property type="match status" value="1"/>
</dbReference>
<dbReference type="PANTHER" id="PTHR43742">
    <property type="entry name" value="TRIMETHYLAMINE-N-OXIDE REDUCTASE"/>
    <property type="match status" value="1"/>
</dbReference>
<keyword evidence="4" id="KW-0411">Iron-sulfur</keyword>
<feature type="domain" description="4Fe-4S Mo/W bis-MGD-type" evidence="5">
    <location>
        <begin position="1"/>
        <end position="58"/>
    </location>
</feature>
<dbReference type="InterPro" id="IPR006963">
    <property type="entry name" value="Mopterin_OxRdtase_4Fe-4S_dom"/>
</dbReference>
<sequence>MREEKITYCRICEALCGLIATVEDGRLTGLRADKDNPISKGFTCTKGVGMHQVVNDPDRVTVPLRRVGGPGEFEPTTWEQALADIAARLSKTRRDRGKDSIALTIGNPMAFSYSAAVWSKGFQKAIGTPWYYGINSEDGASRIAATKILYGQCAAMLVPDYRRTDVLVLIGANPWVSKGSLFSDPRIREHITGVVDRGGRVFVVDPRKTETAKAFEHIAIRAGTDPWFLLSVLHVIVKRGLYDREFIQNWTTGFDEWKVILDRFAPERTEPVTGVPAATVAELAEAIGSASAAVVYGRTGTCTQKFGTFVNILQDMVNIFTGNLQRSGGWIVPWGPIPMAELAEKSKLASYGQIHTRVAGLPDAFGMLPNNALADDITTPGSGRIRAMVLIASNAVMTSPDSMRLGSALAELETLISMDLYVNETNRYAHYILPVTSMYEREDMPLPFADKMIRPSLQVTEAVVEPVGECRPEWEILDEIARRMGLGSADSAWIQRQLARVGVRVGPRAMGDLLLRIGKGGDLFGLRSSGWSWRKLRERAPHGVVLHEYQPLGRLESVIATHDHKIPLTDPRILSELSRVEAEPVDRPGYPLRLVGMREMRSHNSWMHNTERLMPPSRTLTLRISPADAASVGLAEGDQARVTSSTGSVRVPVTVTADMTDGTVALPHGWGHQGGWQRANAAGGVSSNLLASSRPEDLEKLAGMSVLNGIPVRVERAV</sequence>